<evidence type="ECO:0000256" key="3">
    <source>
        <dbReference type="ARBA" id="ARBA00023004"/>
    </source>
</evidence>
<gene>
    <name evidence="5" type="ORF">Tsubulata_001231</name>
</gene>
<evidence type="ECO:0000313" key="6">
    <source>
        <dbReference type="Proteomes" id="UP001141552"/>
    </source>
</evidence>
<keyword evidence="6" id="KW-1185">Reference proteome</keyword>
<dbReference type="Proteomes" id="UP001141552">
    <property type="component" value="Unassembled WGS sequence"/>
</dbReference>
<evidence type="ECO:0000256" key="1">
    <source>
        <dbReference type="ARBA" id="ARBA00022723"/>
    </source>
</evidence>
<comment type="caution">
    <text evidence="5">The sequence shown here is derived from an EMBL/GenBank/DDBJ whole genome shotgun (WGS) entry which is preliminary data.</text>
</comment>
<sequence length="183" mass="20526">MDTKKTSEALAESPCYYDRKSELKAFDDTEAGVKGLLDARVTKIPRIFFKTENFPDKQKPSGGNLQLSIPIIDLGGIVGKDPSSRKETIDKVGDACREWGFFQVINHGIPDPVMDDKVDGIRKFHELDTEAKKKYYGRDLTKKVFYLSNFDLYQAAAANWRDSFGCNVAPGPPTLDELPDVCR</sequence>
<accession>A0A9Q0F8J5</accession>
<name>A0A9Q0F8J5_9ROSI</name>
<evidence type="ECO:0000259" key="4">
    <source>
        <dbReference type="Pfam" id="PF14226"/>
    </source>
</evidence>
<dbReference type="EMBL" id="JAKUCV010006825">
    <property type="protein sequence ID" value="KAJ4825726.1"/>
    <property type="molecule type" value="Genomic_DNA"/>
</dbReference>
<dbReference type="OrthoDB" id="288590at2759"/>
<dbReference type="AlphaFoldDB" id="A0A9Q0F8J5"/>
<evidence type="ECO:0000256" key="2">
    <source>
        <dbReference type="ARBA" id="ARBA00023002"/>
    </source>
</evidence>
<dbReference type="PANTHER" id="PTHR10209">
    <property type="entry name" value="OXIDOREDUCTASE, 2OG-FE II OXYGENASE FAMILY PROTEIN"/>
    <property type="match status" value="1"/>
</dbReference>
<proteinExistence type="predicted"/>
<keyword evidence="2" id="KW-0560">Oxidoreductase</keyword>
<dbReference type="Gene3D" id="2.60.120.330">
    <property type="entry name" value="B-lactam Antibiotic, Isopenicillin N Synthase, Chain"/>
    <property type="match status" value="1"/>
</dbReference>
<reference evidence="5" key="2">
    <citation type="journal article" date="2023" name="Plants (Basel)">
        <title>Annotation of the Turnera subulata (Passifloraceae) Draft Genome Reveals the S-Locus Evolved after the Divergence of Turneroideae from Passifloroideae in a Stepwise Manner.</title>
        <authorList>
            <person name="Henning P.M."/>
            <person name="Roalson E.H."/>
            <person name="Mir W."/>
            <person name="McCubbin A.G."/>
            <person name="Shore J.S."/>
        </authorList>
    </citation>
    <scope>NUCLEOTIDE SEQUENCE</scope>
    <source>
        <strain evidence="5">F60SS</strain>
    </source>
</reference>
<keyword evidence="3" id="KW-0408">Iron</keyword>
<dbReference type="PANTHER" id="PTHR10209:SF884">
    <property type="entry name" value="1-AMINOCYCLOPROPANE-1-CARBOXYLATE OXIDASE HOMOLOG 1-LIKE"/>
    <property type="match status" value="1"/>
</dbReference>
<feature type="domain" description="Non-haem dioxygenase N-terminal" evidence="4">
    <location>
        <begin position="69"/>
        <end position="169"/>
    </location>
</feature>
<dbReference type="Pfam" id="PF14226">
    <property type="entry name" value="DIOX_N"/>
    <property type="match status" value="1"/>
</dbReference>
<dbReference type="InterPro" id="IPR026992">
    <property type="entry name" value="DIOX_N"/>
</dbReference>
<organism evidence="5 6">
    <name type="scientific">Turnera subulata</name>
    <dbReference type="NCBI Taxonomy" id="218843"/>
    <lineage>
        <taxon>Eukaryota</taxon>
        <taxon>Viridiplantae</taxon>
        <taxon>Streptophyta</taxon>
        <taxon>Embryophyta</taxon>
        <taxon>Tracheophyta</taxon>
        <taxon>Spermatophyta</taxon>
        <taxon>Magnoliopsida</taxon>
        <taxon>eudicotyledons</taxon>
        <taxon>Gunneridae</taxon>
        <taxon>Pentapetalae</taxon>
        <taxon>rosids</taxon>
        <taxon>fabids</taxon>
        <taxon>Malpighiales</taxon>
        <taxon>Passifloraceae</taxon>
        <taxon>Turnera</taxon>
    </lineage>
</organism>
<keyword evidence="1" id="KW-0479">Metal-binding</keyword>
<protein>
    <recommendedName>
        <fullName evidence="4">Non-haem dioxygenase N-terminal domain-containing protein</fullName>
    </recommendedName>
</protein>
<reference evidence="5" key="1">
    <citation type="submission" date="2022-02" db="EMBL/GenBank/DDBJ databases">
        <authorList>
            <person name="Henning P.M."/>
            <person name="McCubbin A.G."/>
            <person name="Shore J.S."/>
        </authorList>
    </citation>
    <scope>NUCLEOTIDE SEQUENCE</scope>
    <source>
        <strain evidence="5">F60SS</strain>
        <tissue evidence="5">Leaves</tissue>
    </source>
</reference>
<dbReference type="GO" id="GO:0016491">
    <property type="term" value="F:oxidoreductase activity"/>
    <property type="evidence" value="ECO:0007669"/>
    <property type="project" value="UniProtKB-KW"/>
</dbReference>
<dbReference type="SUPFAM" id="SSF51197">
    <property type="entry name" value="Clavaminate synthase-like"/>
    <property type="match status" value="1"/>
</dbReference>
<dbReference type="GO" id="GO:0046872">
    <property type="term" value="F:metal ion binding"/>
    <property type="evidence" value="ECO:0007669"/>
    <property type="project" value="UniProtKB-KW"/>
</dbReference>
<dbReference type="InterPro" id="IPR027443">
    <property type="entry name" value="IPNS-like_sf"/>
</dbReference>
<evidence type="ECO:0000313" key="5">
    <source>
        <dbReference type="EMBL" id="KAJ4825726.1"/>
    </source>
</evidence>